<gene>
    <name evidence="2" type="ORF">GCM10017774_43970</name>
</gene>
<evidence type="ECO:0000313" key="3">
    <source>
        <dbReference type="Proteomes" id="UP000605568"/>
    </source>
</evidence>
<dbReference type="PROSITE" id="PS50222">
    <property type="entry name" value="EF_HAND_2"/>
    <property type="match status" value="2"/>
</dbReference>
<protein>
    <submittedName>
        <fullName evidence="2">Calcium-binding protein</fullName>
    </submittedName>
</protein>
<comment type="caution">
    <text evidence="2">The sequence shown here is derived from an EMBL/GenBank/DDBJ whole genome shotgun (WGS) entry which is preliminary data.</text>
</comment>
<keyword evidence="3" id="KW-1185">Reference proteome</keyword>
<evidence type="ECO:0000313" key="2">
    <source>
        <dbReference type="EMBL" id="GHH44424.1"/>
    </source>
</evidence>
<dbReference type="InterPro" id="IPR018247">
    <property type="entry name" value="EF_Hand_1_Ca_BS"/>
</dbReference>
<dbReference type="InterPro" id="IPR002048">
    <property type="entry name" value="EF_hand_dom"/>
</dbReference>
<proteinExistence type="predicted"/>
<evidence type="ECO:0000259" key="1">
    <source>
        <dbReference type="PROSITE" id="PS50222"/>
    </source>
</evidence>
<dbReference type="Pfam" id="PF13202">
    <property type="entry name" value="EF-hand_5"/>
    <property type="match status" value="1"/>
</dbReference>
<organism evidence="2 3">
    <name type="scientific">Lentzea cavernae</name>
    <dbReference type="NCBI Taxonomy" id="2020703"/>
    <lineage>
        <taxon>Bacteria</taxon>
        <taxon>Bacillati</taxon>
        <taxon>Actinomycetota</taxon>
        <taxon>Actinomycetes</taxon>
        <taxon>Pseudonocardiales</taxon>
        <taxon>Pseudonocardiaceae</taxon>
        <taxon>Lentzea</taxon>
    </lineage>
</organism>
<name>A0ABQ3MFV9_9PSEU</name>
<dbReference type="CDD" id="cd00051">
    <property type="entry name" value="EFh"/>
    <property type="match status" value="1"/>
</dbReference>
<dbReference type="SMART" id="SM00054">
    <property type="entry name" value="EFh"/>
    <property type="match status" value="3"/>
</dbReference>
<feature type="domain" description="EF-hand" evidence="1">
    <location>
        <begin position="15"/>
        <end position="50"/>
    </location>
</feature>
<dbReference type="InterPro" id="IPR011992">
    <property type="entry name" value="EF-hand-dom_pair"/>
</dbReference>
<dbReference type="PROSITE" id="PS00018">
    <property type="entry name" value="EF_HAND_1"/>
    <property type="match status" value="2"/>
</dbReference>
<dbReference type="SUPFAM" id="SSF47473">
    <property type="entry name" value="EF-hand"/>
    <property type="match status" value="1"/>
</dbReference>
<reference evidence="3" key="1">
    <citation type="journal article" date="2019" name="Int. J. Syst. Evol. Microbiol.">
        <title>The Global Catalogue of Microorganisms (GCM) 10K type strain sequencing project: providing services to taxonomists for standard genome sequencing and annotation.</title>
        <authorList>
            <consortium name="The Broad Institute Genomics Platform"/>
            <consortium name="The Broad Institute Genome Sequencing Center for Infectious Disease"/>
            <person name="Wu L."/>
            <person name="Ma J."/>
        </authorList>
    </citation>
    <scope>NUCLEOTIDE SEQUENCE [LARGE SCALE GENOMIC DNA]</scope>
    <source>
        <strain evidence="3">CGMCC 4.7367</strain>
    </source>
</reference>
<dbReference type="Gene3D" id="1.10.238.10">
    <property type="entry name" value="EF-hand"/>
    <property type="match status" value="1"/>
</dbReference>
<feature type="domain" description="EF-hand" evidence="1">
    <location>
        <begin position="129"/>
        <end position="164"/>
    </location>
</feature>
<dbReference type="Proteomes" id="UP000605568">
    <property type="component" value="Unassembled WGS sequence"/>
</dbReference>
<dbReference type="EMBL" id="BNAR01000006">
    <property type="protein sequence ID" value="GHH44424.1"/>
    <property type="molecule type" value="Genomic_DNA"/>
</dbReference>
<sequence>MCGIRPIVLLMASEFQRSKVDLVFGAMDADGDGFLTANDFRLLARRWAELRGSDEELLSTVMLGWWTTLQSAAGGAEHVTVQDVLNVVDVLPDNIDPVLGTADAMFSAVDANRDDYVSEDEYRAMINAWTGDDSETVFARLDLDGDGRLSRNEFTTLWAEFWAGDDPDAAGSYVFGPVRAA</sequence>
<dbReference type="Pfam" id="PF13499">
    <property type="entry name" value="EF-hand_7"/>
    <property type="match status" value="1"/>
</dbReference>
<accession>A0ABQ3MFV9</accession>